<feature type="region of interest" description="Disordered" evidence="1">
    <location>
        <begin position="31"/>
        <end position="80"/>
    </location>
</feature>
<proteinExistence type="predicted"/>
<keyword evidence="2" id="KW-1185">Reference proteome</keyword>
<feature type="compositionally biased region" description="Low complexity" evidence="1">
    <location>
        <begin position="61"/>
        <end position="72"/>
    </location>
</feature>
<dbReference type="WBParaSite" id="nRc.2.0.1.t33101-RA">
    <property type="protein sequence ID" value="nRc.2.0.1.t33101-RA"/>
    <property type="gene ID" value="nRc.2.0.1.g33101"/>
</dbReference>
<sequence>MVYSIWNVGHPVDGKSDPEIAIQIDDLDDQQRKHLHRNGAPKKRPKLASNYTDRPERRAKGSGASLLTASSGRPVRRSRK</sequence>
<dbReference type="AlphaFoldDB" id="A0A915K324"/>
<evidence type="ECO:0000313" key="3">
    <source>
        <dbReference type="WBParaSite" id="nRc.2.0.1.t33101-RA"/>
    </source>
</evidence>
<protein>
    <submittedName>
        <fullName evidence="3">Uncharacterized protein</fullName>
    </submittedName>
</protein>
<feature type="compositionally biased region" description="Basic residues" evidence="1">
    <location>
        <begin position="33"/>
        <end position="46"/>
    </location>
</feature>
<name>A0A915K324_ROMCU</name>
<organism evidence="2 3">
    <name type="scientific">Romanomermis culicivorax</name>
    <name type="common">Nematode worm</name>
    <dbReference type="NCBI Taxonomy" id="13658"/>
    <lineage>
        <taxon>Eukaryota</taxon>
        <taxon>Metazoa</taxon>
        <taxon>Ecdysozoa</taxon>
        <taxon>Nematoda</taxon>
        <taxon>Enoplea</taxon>
        <taxon>Dorylaimia</taxon>
        <taxon>Mermithida</taxon>
        <taxon>Mermithoidea</taxon>
        <taxon>Mermithidae</taxon>
        <taxon>Romanomermis</taxon>
    </lineage>
</organism>
<evidence type="ECO:0000256" key="1">
    <source>
        <dbReference type="SAM" id="MobiDB-lite"/>
    </source>
</evidence>
<evidence type="ECO:0000313" key="2">
    <source>
        <dbReference type="Proteomes" id="UP000887565"/>
    </source>
</evidence>
<reference evidence="3" key="1">
    <citation type="submission" date="2022-11" db="UniProtKB">
        <authorList>
            <consortium name="WormBaseParasite"/>
        </authorList>
    </citation>
    <scope>IDENTIFICATION</scope>
</reference>
<dbReference type="Proteomes" id="UP000887565">
    <property type="component" value="Unplaced"/>
</dbReference>
<accession>A0A915K324</accession>